<gene>
    <name evidence="3" type="ORF">NP233_g835</name>
</gene>
<dbReference type="EMBL" id="JANIEX010000026">
    <property type="protein sequence ID" value="KAJ3575809.1"/>
    <property type="molecule type" value="Genomic_DNA"/>
</dbReference>
<organism evidence="3 4">
    <name type="scientific">Leucocoprinus birnbaumii</name>
    <dbReference type="NCBI Taxonomy" id="56174"/>
    <lineage>
        <taxon>Eukaryota</taxon>
        <taxon>Fungi</taxon>
        <taxon>Dikarya</taxon>
        <taxon>Basidiomycota</taxon>
        <taxon>Agaricomycotina</taxon>
        <taxon>Agaricomycetes</taxon>
        <taxon>Agaricomycetidae</taxon>
        <taxon>Agaricales</taxon>
        <taxon>Agaricineae</taxon>
        <taxon>Agaricaceae</taxon>
        <taxon>Leucocoprinus</taxon>
    </lineage>
</organism>
<feature type="region of interest" description="Disordered" evidence="1">
    <location>
        <begin position="216"/>
        <end position="240"/>
    </location>
</feature>
<protein>
    <submittedName>
        <fullName evidence="3">Uncharacterized protein</fullName>
    </submittedName>
</protein>
<keyword evidence="2" id="KW-0472">Membrane</keyword>
<keyword evidence="2" id="KW-1133">Transmembrane helix</keyword>
<dbReference type="Proteomes" id="UP001213000">
    <property type="component" value="Unassembled WGS sequence"/>
</dbReference>
<feature type="transmembrane region" description="Helical" evidence="2">
    <location>
        <begin position="74"/>
        <end position="96"/>
    </location>
</feature>
<feature type="transmembrane region" description="Helical" evidence="2">
    <location>
        <begin position="45"/>
        <end position="68"/>
    </location>
</feature>
<comment type="caution">
    <text evidence="3">The sequence shown here is derived from an EMBL/GenBank/DDBJ whole genome shotgun (WGS) entry which is preliminary data.</text>
</comment>
<evidence type="ECO:0000256" key="2">
    <source>
        <dbReference type="SAM" id="Phobius"/>
    </source>
</evidence>
<proteinExistence type="predicted"/>
<keyword evidence="2" id="KW-0812">Transmembrane</keyword>
<feature type="transmembrane region" description="Helical" evidence="2">
    <location>
        <begin position="156"/>
        <end position="179"/>
    </location>
</feature>
<name>A0AAD5W4Y7_9AGAR</name>
<reference evidence="3" key="1">
    <citation type="submission" date="2022-07" db="EMBL/GenBank/DDBJ databases">
        <title>Genome Sequence of Leucocoprinus birnbaumii.</title>
        <authorList>
            <person name="Buettner E."/>
        </authorList>
    </citation>
    <scope>NUCLEOTIDE SEQUENCE</scope>
    <source>
        <strain evidence="3">VT141</strain>
    </source>
</reference>
<dbReference type="AlphaFoldDB" id="A0AAD5W4Y7"/>
<evidence type="ECO:0000256" key="1">
    <source>
        <dbReference type="SAM" id="MobiDB-lite"/>
    </source>
</evidence>
<evidence type="ECO:0000313" key="4">
    <source>
        <dbReference type="Proteomes" id="UP001213000"/>
    </source>
</evidence>
<evidence type="ECO:0000313" key="3">
    <source>
        <dbReference type="EMBL" id="KAJ3575809.1"/>
    </source>
</evidence>
<feature type="transmembrane region" description="Helical" evidence="2">
    <location>
        <begin position="108"/>
        <end position="136"/>
    </location>
</feature>
<sequence length="240" mass="26381">MEFLKKLRPPVSFNKRFLGIARASPKPSSSTVQPKPIIQFRPLGLPLNLFIIYVTSSINSIIVLLLSLLDLGYLSIWTIPPVSFFTIVSHFAFLFLVHAPRSESAPSYFSTVIVCVYILAAAWFIASIAALVVAGLADKWKWNLDVLDDSGGAATVGSQIAQVLFSWVEIGLLVAFGFIGHRQVIDEGEPESWRPPIQEQDKSIVGLSTVVFDSRENQAGEEANTKHTKQVRANSSPNVL</sequence>
<feature type="compositionally biased region" description="Polar residues" evidence="1">
    <location>
        <begin position="231"/>
        <end position="240"/>
    </location>
</feature>
<keyword evidence="4" id="KW-1185">Reference proteome</keyword>
<accession>A0AAD5W4Y7</accession>